<organism evidence="2">
    <name type="scientific">Bradyrhizobium diazoefficiens</name>
    <dbReference type="NCBI Taxonomy" id="1355477"/>
    <lineage>
        <taxon>Bacteria</taxon>
        <taxon>Pseudomonadati</taxon>
        <taxon>Pseudomonadota</taxon>
        <taxon>Alphaproteobacteria</taxon>
        <taxon>Hyphomicrobiales</taxon>
        <taxon>Nitrobacteraceae</taxon>
        <taxon>Bradyrhizobium</taxon>
    </lineage>
</organism>
<accession>A0A809YZT3</accession>
<sequence length="123" mass="14192">MFPKETARGTGMKRAFYARLVAASCLLVGGTEASRCQVDTSSYQLNRPAPSALDTMGNLQQLELQRQQIEMQQLQLEQQRLQLQQSTDRELQRQLEFEKQQAELYRKRHSEPPQSKNKAKNPN</sequence>
<feature type="compositionally biased region" description="Polar residues" evidence="1">
    <location>
        <begin position="112"/>
        <end position="123"/>
    </location>
</feature>
<dbReference type="AlphaFoldDB" id="A0A809YZT3"/>
<name>A0A809YZT3_9BRAD</name>
<gene>
    <name evidence="2" type="ORF">XF4B_22710</name>
</gene>
<protein>
    <submittedName>
        <fullName evidence="2">Uncharacterized protein</fullName>
    </submittedName>
</protein>
<reference evidence="2" key="1">
    <citation type="submission" date="2020-05" db="EMBL/GenBank/DDBJ databases">
        <title>Complete genome sequence of Bradyrhizobium diazoefficiens XF4 isolated from soybean nodule.</title>
        <authorList>
            <person name="Noda R."/>
            <person name="Kakizaki K."/>
            <person name="Minamisawa K."/>
        </authorList>
    </citation>
    <scope>NUCLEOTIDE SEQUENCE</scope>
    <source>
        <strain evidence="2">XF4</strain>
    </source>
</reference>
<dbReference type="EMBL" id="AP023094">
    <property type="protein sequence ID" value="BCE45922.1"/>
    <property type="molecule type" value="Genomic_DNA"/>
</dbReference>
<evidence type="ECO:0000256" key="1">
    <source>
        <dbReference type="SAM" id="MobiDB-lite"/>
    </source>
</evidence>
<feature type="region of interest" description="Disordered" evidence="1">
    <location>
        <begin position="100"/>
        <end position="123"/>
    </location>
</feature>
<evidence type="ECO:0000313" key="2">
    <source>
        <dbReference type="EMBL" id="BCE45922.1"/>
    </source>
</evidence>
<proteinExistence type="predicted"/>